<dbReference type="Proteomes" id="UP001374535">
    <property type="component" value="Chromosome 1"/>
</dbReference>
<dbReference type="AlphaFoldDB" id="A0AAQ3SBC3"/>
<name>A0AAQ3SBC3_VIGMU</name>
<organism evidence="1 2">
    <name type="scientific">Vigna mungo</name>
    <name type="common">Black gram</name>
    <name type="synonym">Phaseolus mungo</name>
    <dbReference type="NCBI Taxonomy" id="3915"/>
    <lineage>
        <taxon>Eukaryota</taxon>
        <taxon>Viridiplantae</taxon>
        <taxon>Streptophyta</taxon>
        <taxon>Embryophyta</taxon>
        <taxon>Tracheophyta</taxon>
        <taxon>Spermatophyta</taxon>
        <taxon>Magnoliopsida</taxon>
        <taxon>eudicotyledons</taxon>
        <taxon>Gunneridae</taxon>
        <taxon>Pentapetalae</taxon>
        <taxon>rosids</taxon>
        <taxon>fabids</taxon>
        <taxon>Fabales</taxon>
        <taxon>Fabaceae</taxon>
        <taxon>Papilionoideae</taxon>
        <taxon>50 kb inversion clade</taxon>
        <taxon>NPAAA clade</taxon>
        <taxon>indigoferoid/millettioid clade</taxon>
        <taxon>Phaseoleae</taxon>
        <taxon>Vigna</taxon>
    </lineage>
</organism>
<gene>
    <name evidence="1" type="ORF">V8G54_001270</name>
</gene>
<evidence type="ECO:0000313" key="1">
    <source>
        <dbReference type="EMBL" id="WVZ22726.1"/>
    </source>
</evidence>
<protein>
    <submittedName>
        <fullName evidence="1">Uncharacterized protein</fullName>
    </submittedName>
</protein>
<proteinExistence type="predicted"/>
<accession>A0AAQ3SBC3</accession>
<reference evidence="1 2" key="1">
    <citation type="journal article" date="2023" name="Life. Sci Alliance">
        <title>Evolutionary insights into 3D genome organization and epigenetic landscape of Vigna mungo.</title>
        <authorList>
            <person name="Junaid A."/>
            <person name="Singh B."/>
            <person name="Bhatia S."/>
        </authorList>
    </citation>
    <scope>NUCLEOTIDE SEQUENCE [LARGE SCALE GENOMIC DNA]</scope>
    <source>
        <tissue evidence="1">Leaf</tissue>
    </source>
</reference>
<sequence length="103" mass="11736">MVVVGCTGDANEDVGRWPWVAFLGGPLSSPRPIFGLPVYFVFVSHEKVAWVAPFFFFNQELRQWEFCSVHEENSFPYYLRWGLFVALPVSDLSPSPFQGGYVL</sequence>
<dbReference type="EMBL" id="CP144700">
    <property type="protein sequence ID" value="WVZ22726.1"/>
    <property type="molecule type" value="Genomic_DNA"/>
</dbReference>
<keyword evidence="2" id="KW-1185">Reference proteome</keyword>
<evidence type="ECO:0000313" key="2">
    <source>
        <dbReference type="Proteomes" id="UP001374535"/>
    </source>
</evidence>